<name>A0A5D2A5W4_GOSDA</name>
<reference evidence="1 2" key="1">
    <citation type="submission" date="2019-06" db="EMBL/GenBank/DDBJ databases">
        <title>WGS assembly of Gossypium darwinii.</title>
        <authorList>
            <person name="Chen Z.J."/>
            <person name="Sreedasyam A."/>
            <person name="Ando A."/>
            <person name="Song Q."/>
            <person name="De L."/>
            <person name="Hulse-Kemp A."/>
            <person name="Ding M."/>
            <person name="Ye W."/>
            <person name="Kirkbride R."/>
            <person name="Jenkins J."/>
            <person name="Plott C."/>
            <person name="Lovell J."/>
            <person name="Lin Y.-M."/>
            <person name="Vaughn R."/>
            <person name="Liu B."/>
            <person name="Li W."/>
            <person name="Simpson S."/>
            <person name="Scheffler B."/>
            <person name="Saski C."/>
            <person name="Grover C."/>
            <person name="Hu G."/>
            <person name="Conover J."/>
            <person name="Carlson J."/>
            <person name="Shu S."/>
            <person name="Boston L."/>
            <person name="Williams M."/>
            <person name="Peterson D."/>
            <person name="Mcgee K."/>
            <person name="Jones D."/>
            <person name="Wendel J."/>
            <person name="Stelly D."/>
            <person name="Grimwood J."/>
            <person name="Schmutz J."/>
        </authorList>
    </citation>
    <scope>NUCLEOTIDE SEQUENCE [LARGE SCALE GENOMIC DNA]</scope>
    <source>
        <strain evidence="1">1808015.09</strain>
    </source>
</reference>
<accession>A0A5D2A5W4</accession>
<gene>
    <name evidence="1" type="ORF">ES288_D12G079700v1</name>
</gene>
<dbReference type="Proteomes" id="UP000323506">
    <property type="component" value="Chromosome D12"/>
</dbReference>
<dbReference type="EMBL" id="CM017712">
    <property type="protein sequence ID" value="TYG40267.1"/>
    <property type="molecule type" value="Genomic_DNA"/>
</dbReference>
<keyword evidence="2" id="KW-1185">Reference proteome</keyword>
<evidence type="ECO:0000313" key="1">
    <source>
        <dbReference type="EMBL" id="TYG40267.1"/>
    </source>
</evidence>
<protein>
    <submittedName>
        <fullName evidence="1">Uncharacterized protein</fullName>
    </submittedName>
</protein>
<dbReference type="AlphaFoldDB" id="A0A5D2A5W4"/>
<proteinExistence type="predicted"/>
<evidence type="ECO:0000313" key="2">
    <source>
        <dbReference type="Proteomes" id="UP000323506"/>
    </source>
</evidence>
<organism evidence="1 2">
    <name type="scientific">Gossypium darwinii</name>
    <name type="common">Darwin's cotton</name>
    <name type="synonym">Gossypium barbadense var. darwinii</name>
    <dbReference type="NCBI Taxonomy" id="34276"/>
    <lineage>
        <taxon>Eukaryota</taxon>
        <taxon>Viridiplantae</taxon>
        <taxon>Streptophyta</taxon>
        <taxon>Embryophyta</taxon>
        <taxon>Tracheophyta</taxon>
        <taxon>Spermatophyta</taxon>
        <taxon>Magnoliopsida</taxon>
        <taxon>eudicotyledons</taxon>
        <taxon>Gunneridae</taxon>
        <taxon>Pentapetalae</taxon>
        <taxon>rosids</taxon>
        <taxon>malvids</taxon>
        <taxon>Malvales</taxon>
        <taxon>Malvaceae</taxon>
        <taxon>Malvoideae</taxon>
        <taxon>Gossypium</taxon>
    </lineage>
</organism>
<sequence>MGSAPIRTRSLFTILLKNSYLNLFYRNRLCQINLSISRKTFPLPFEDFLLTILEALPCNSFAAITTSNSLSNELKFYFMNIGVQTSNFFLS</sequence>